<evidence type="ECO:0000259" key="1">
    <source>
        <dbReference type="Pfam" id="PF00696"/>
    </source>
</evidence>
<feature type="domain" description="Aspartate/glutamate/uridylate kinase" evidence="1">
    <location>
        <begin position="1"/>
        <end position="143"/>
    </location>
</feature>
<evidence type="ECO:0000313" key="3">
    <source>
        <dbReference type="Proteomes" id="UP000197019"/>
    </source>
</evidence>
<sequence length="189" mass="20116">MIVVKLGGSLAQAQHLRGCLDSIATNFPNQAVVVVPGGGDFAEQVRLSQQIWHFSETAAHAMALLAMQQMALLCHDLKPEFALTGSLASLRQANPSPRTLIWSPDVAELDRAGIPASWDITSDSLAAWLANTLAAEALVLVKSITVDAKLSWRELAVRGVVDKAFPGFAAVAAYPIHIISAAQFQCAAF</sequence>
<evidence type="ECO:0000313" key="2">
    <source>
        <dbReference type="EMBL" id="ASF46880.1"/>
    </source>
</evidence>
<proteinExistence type="predicted"/>
<keyword evidence="2" id="KW-0418">Kinase</keyword>
<dbReference type="GO" id="GO:0016301">
    <property type="term" value="F:kinase activity"/>
    <property type="evidence" value="ECO:0007669"/>
    <property type="project" value="UniProtKB-KW"/>
</dbReference>
<dbReference type="Gene3D" id="3.40.1160.10">
    <property type="entry name" value="Acetylglutamate kinase-like"/>
    <property type="match status" value="1"/>
</dbReference>
<dbReference type="KEGG" id="mpsy:CEK71_12810"/>
<dbReference type="EMBL" id="CP022129">
    <property type="protein sequence ID" value="ASF46880.1"/>
    <property type="molecule type" value="Genomic_DNA"/>
</dbReference>
<dbReference type="RefSeq" id="WP_088619752.1">
    <property type="nucleotide sequence ID" value="NZ_CP022129.1"/>
</dbReference>
<dbReference type="SUPFAM" id="SSF53633">
    <property type="entry name" value="Carbamate kinase-like"/>
    <property type="match status" value="1"/>
</dbReference>
<protein>
    <submittedName>
        <fullName evidence="2">Uridylate kinase</fullName>
    </submittedName>
</protein>
<dbReference type="Proteomes" id="UP000197019">
    <property type="component" value="Chromosome"/>
</dbReference>
<dbReference type="InterPro" id="IPR001048">
    <property type="entry name" value="Asp/Glu/Uridylate_kinase"/>
</dbReference>
<keyword evidence="2" id="KW-0808">Transferase</keyword>
<keyword evidence="3" id="KW-1185">Reference proteome</keyword>
<accession>A0A1Z4C033</accession>
<dbReference type="OrthoDB" id="8526978at2"/>
<dbReference type="InterPro" id="IPR036393">
    <property type="entry name" value="AceGlu_kinase-like_sf"/>
</dbReference>
<dbReference type="Pfam" id="PF00696">
    <property type="entry name" value="AA_kinase"/>
    <property type="match status" value="1"/>
</dbReference>
<gene>
    <name evidence="2" type="ORF">CEK71_12810</name>
</gene>
<reference evidence="2 3" key="1">
    <citation type="submission" date="2017-06" db="EMBL/GenBank/DDBJ databases">
        <title>Genome Sequencing of the methanotroph Methylovulum psychrotolerants str. HV10-M2 isolated from a high-altitude environment.</title>
        <authorList>
            <person name="Mateos-Rivera A."/>
        </authorList>
    </citation>
    <scope>NUCLEOTIDE SEQUENCE [LARGE SCALE GENOMIC DNA]</scope>
    <source>
        <strain evidence="2 3">HV10_M2</strain>
    </source>
</reference>
<name>A0A1Z4C033_9GAMM</name>
<organism evidence="2 3">
    <name type="scientific">Methylovulum psychrotolerans</name>
    <dbReference type="NCBI Taxonomy" id="1704499"/>
    <lineage>
        <taxon>Bacteria</taxon>
        <taxon>Pseudomonadati</taxon>
        <taxon>Pseudomonadota</taxon>
        <taxon>Gammaproteobacteria</taxon>
        <taxon>Methylococcales</taxon>
        <taxon>Methylococcaceae</taxon>
        <taxon>Methylovulum</taxon>
    </lineage>
</organism>
<dbReference type="AlphaFoldDB" id="A0A1Z4C033"/>